<comment type="caution">
    <text evidence="5">The sequence shown here is derived from an EMBL/GenBank/DDBJ whole genome shotgun (WGS) entry which is preliminary data.</text>
</comment>
<keyword evidence="3" id="KW-0560">Oxidoreductase</keyword>
<evidence type="ECO:0000313" key="6">
    <source>
        <dbReference type="Proteomes" id="UP000474175"/>
    </source>
</evidence>
<dbReference type="RefSeq" id="WP_163950488.1">
    <property type="nucleotide sequence ID" value="NZ_JAAFZH010000006.1"/>
</dbReference>
<dbReference type="EMBL" id="JAAFZH010000006">
    <property type="protein sequence ID" value="NDU96417.1"/>
    <property type="molecule type" value="Genomic_DNA"/>
</dbReference>
<comment type="cofactor">
    <cofactor evidence="1">
        <name>FMN</name>
        <dbReference type="ChEBI" id="CHEBI:58210"/>
    </cofactor>
</comment>
<dbReference type="FunFam" id="3.20.20.70:FF:000059">
    <property type="entry name" value="N-ethylmaleimide reductase, FMN-linked"/>
    <property type="match status" value="1"/>
</dbReference>
<evidence type="ECO:0000256" key="1">
    <source>
        <dbReference type="ARBA" id="ARBA00001917"/>
    </source>
</evidence>
<dbReference type="Proteomes" id="UP000474175">
    <property type="component" value="Unassembled WGS sequence"/>
</dbReference>
<reference evidence="5 6" key="1">
    <citation type="submission" date="2020-02" db="EMBL/GenBank/DDBJ databases">
        <title>Draft genome sequence of two Spirosoma agri KCTC 52727 and Spirosoma terrae KCTC 52035.</title>
        <authorList>
            <person name="Rojas J."/>
            <person name="Ambika Manirajan B."/>
            <person name="Suarez C."/>
            <person name="Ratering S."/>
            <person name="Schnell S."/>
        </authorList>
    </citation>
    <scope>NUCLEOTIDE SEQUENCE [LARGE SCALE GENOMIC DNA]</scope>
    <source>
        <strain evidence="5 6">KCTC 52035</strain>
    </source>
</reference>
<dbReference type="PANTHER" id="PTHR22893">
    <property type="entry name" value="NADH OXIDOREDUCTASE-RELATED"/>
    <property type="match status" value="1"/>
</dbReference>
<evidence type="ECO:0000256" key="3">
    <source>
        <dbReference type="ARBA" id="ARBA00023002"/>
    </source>
</evidence>
<dbReference type="GO" id="GO:0005829">
    <property type="term" value="C:cytosol"/>
    <property type="evidence" value="ECO:0007669"/>
    <property type="project" value="UniProtKB-ARBA"/>
</dbReference>
<dbReference type="GO" id="GO:0016628">
    <property type="term" value="F:oxidoreductase activity, acting on the CH-CH group of donors, NAD or NADP as acceptor"/>
    <property type="evidence" value="ECO:0007669"/>
    <property type="project" value="UniProtKB-ARBA"/>
</dbReference>
<dbReference type="AlphaFoldDB" id="A0A6L9LAA4"/>
<accession>A0A6L9LAA4</accession>
<gene>
    <name evidence="5" type="ORF">GK108_16170</name>
</gene>
<evidence type="ECO:0000313" key="5">
    <source>
        <dbReference type="EMBL" id="NDU96417.1"/>
    </source>
</evidence>
<dbReference type="PANTHER" id="PTHR22893:SF91">
    <property type="entry name" value="NADPH DEHYDROGENASE 2-RELATED"/>
    <property type="match status" value="1"/>
</dbReference>
<proteinExistence type="inferred from homology"/>
<evidence type="ECO:0000259" key="4">
    <source>
        <dbReference type="Pfam" id="PF00724"/>
    </source>
</evidence>
<evidence type="ECO:0000256" key="2">
    <source>
        <dbReference type="ARBA" id="ARBA00005979"/>
    </source>
</evidence>
<keyword evidence="6" id="KW-1185">Reference proteome</keyword>
<dbReference type="Gene3D" id="3.20.20.70">
    <property type="entry name" value="Aldolase class I"/>
    <property type="match status" value="1"/>
</dbReference>
<dbReference type="InterPro" id="IPR013785">
    <property type="entry name" value="Aldolase_TIM"/>
</dbReference>
<dbReference type="SUPFAM" id="SSF51395">
    <property type="entry name" value="FMN-linked oxidoreductases"/>
    <property type="match status" value="1"/>
</dbReference>
<feature type="domain" description="NADH:flavin oxidoreductase/NADH oxidase N-terminal" evidence="4">
    <location>
        <begin position="12"/>
        <end position="343"/>
    </location>
</feature>
<name>A0A6L9LAA4_9BACT</name>
<comment type="similarity">
    <text evidence="2">Belongs to the NADH:flavin oxidoreductase/NADH oxidase family.</text>
</comment>
<organism evidence="5 6">
    <name type="scientific">Spirosoma terrae</name>
    <dbReference type="NCBI Taxonomy" id="1968276"/>
    <lineage>
        <taxon>Bacteria</taxon>
        <taxon>Pseudomonadati</taxon>
        <taxon>Bacteroidota</taxon>
        <taxon>Cytophagia</taxon>
        <taxon>Cytophagales</taxon>
        <taxon>Cytophagaceae</taxon>
        <taxon>Spirosoma</taxon>
    </lineage>
</organism>
<dbReference type="InterPro" id="IPR001155">
    <property type="entry name" value="OxRdtase_FMN_N"/>
</dbReference>
<dbReference type="Pfam" id="PF00724">
    <property type="entry name" value="Oxidored_FMN"/>
    <property type="match status" value="1"/>
</dbReference>
<sequence length="368" mass="40357">MKPQQQPLLTSYTMGALTLPNRVVMAAMTRARATNAELTPTPLMATYYAQRASAGLILTESAWVSQRAVGFLNIPGIYSPEQVSGWKTVTESVHQAGGRIFLQLVHSGAVSHPVYLNGELPLGPSAINPNEQVYTPTGFEETMTPQAYTLDQIRATVEEFTLAAQNALAAGFDGLELHAQLFTLIPQFMSPATNQRTDDYGGSIENRCRLLFTILDAVLEVFPNRRVGVKFTPAAFNRGTIQPDESTVPTFAYILDRLNTYELAFVEIVGPRLDLSGTPLADWQADFFGWFRARYNGTLMANLGFGFETGNQLIASGKADLVSFALPFVANPDLVARYRHGWPLATADPGTFYAGNERGYSDYTTFQA</sequence>
<protein>
    <submittedName>
        <fullName evidence="5">Alkene reductase</fullName>
    </submittedName>
</protein>
<dbReference type="CDD" id="cd02933">
    <property type="entry name" value="OYE_like_FMN"/>
    <property type="match status" value="1"/>
</dbReference>
<dbReference type="GO" id="GO:0010181">
    <property type="term" value="F:FMN binding"/>
    <property type="evidence" value="ECO:0007669"/>
    <property type="project" value="InterPro"/>
</dbReference>
<dbReference type="InterPro" id="IPR045247">
    <property type="entry name" value="Oye-like"/>
</dbReference>